<protein>
    <recommendedName>
        <fullName evidence="5">Metallo-beta-lactamase domain-containing protein</fullName>
    </recommendedName>
</protein>
<dbReference type="PANTHER" id="PTHR46233">
    <property type="entry name" value="HYDROXYACYLGLUTATHIONE HYDROLASE GLOC"/>
    <property type="match status" value="1"/>
</dbReference>
<comment type="caution">
    <text evidence="6">The sequence shown here is derived from an EMBL/GenBank/DDBJ whole genome shotgun (WGS) entry which is preliminary data.</text>
</comment>
<dbReference type="Proteomes" id="UP000051012">
    <property type="component" value="Unassembled WGS sequence"/>
</dbReference>
<dbReference type="GO" id="GO:0016787">
    <property type="term" value="F:hydrolase activity"/>
    <property type="evidence" value="ECO:0007669"/>
    <property type="project" value="UniProtKB-KW"/>
</dbReference>
<evidence type="ECO:0000256" key="3">
    <source>
        <dbReference type="ARBA" id="ARBA00022801"/>
    </source>
</evidence>
<proteinExistence type="predicted"/>
<evidence type="ECO:0000256" key="2">
    <source>
        <dbReference type="ARBA" id="ARBA00022723"/>
    </source>
</evidence>
<evidence type="ECO:0000313" key="6">
    <source>
        <dbReference type="EMBL" id="KPJ72609.1"/>
    </source>
</evidence>
<accession>A0A0S7YCV9</accession>
<keyword evidence="3" id="KW-0378">Hydrolase</keyword>
<organism evidence="6 7">
    <name type="scientific">candidate division TA06 bacterium DG_78</name>
    <dbReference type="NCBI Taxonomy" id="1703772"/>
    <lineage>
        <taxon>Bacteria</taxon>
        <taxon>Bacteria division TA06</taxon>
    </lineage>
</organism>
<dbReference type="InterPro" id="IPR001279">
    <property type="entry name" value="Metallo-B-lactamas"/>
</dbReference>
<comment type="cofactor">
    <cofactor evidence="1">
        <name>Zn(2+)</name>
        <dbReference type="ChEBI" id="CHEBI:29105"/>
    </cofactor>
</comment>
<dbReference type="InterPro" id="IPR036866">
    <property type="entry name" value="RibonucZ/Hydroxyglut_hydro"/>
</dbReference>
<dbReference type="SMART" id="SM00849">
    <property type="entry name" value="Lactamase_B"/>
    <property type="match status" value="1"/>
</dbReference>
<gene>
    <name evidence="6" type="ORF">AMJ52_05795</name>
</gene>
<name>A0A0S7YCV9_UNCT6</name>
<evidence type="ECO:0000313" key="7">
    <source>
        <dbReference type="Proteomes" id="UP000051012"/>
    </source>
</evidence>
<sequence>MTIEHLIVGSMQTNCYILQSGEKCIVIDPAAEPKKIIAAIAGLEVSLILVTHRHFDHVEALKDVKQYTRAKAAIHPLDWIDGCDIKLEDCQKIEFDKKQITVLHTPGHTPGGCCFLIGNDLFSGDTLFSNGRGNTLFPGGDEQAILRSIREKLLVLPDETRVYPGHGPSTTIGNERGLY</sequence>
<dbReference type="CDD" id="cd06262">
    <property type="entry name" value="metallo-hydrolase-like_MBL-fold"/>
    <property type="match status" value="1"/>
</dbReference>
<dbReference type="Pfam" id="PF00753">
    <property type="entry name" value="Lactamase_B"/>
    <property type="match status" value="1"/>
</dbReference>
<evidence type="ECO:0000256" key="1">
    <source>
        <dbReference type="ARBA" id="ARBA00001947"/>
    </source>
</evidence>
<dbReference type="PANTHER" id="PTHR46233:SF3">
    <property type="entry name" value="HYDROXYACYLGLUTATHIONE HYDROLASE GLOC"/>
    <property type="match status" value="1"/>
</dbReference>
<dbReference type="AlphaFoldDB" id="A0A0S7YCV9"/>
<dbReference type="InterPro" id="IPR051453">
    <property type="entry name" value="MBL_Glyoxalase_II"/>
</dbReference>
<feature type="domain" description="Metallo-beta-lactamase" evidence="5">
    <location>
        <begin position="12"/>
        <end position="166"/>
    </location>
</feature>
<dbReference type="Gene3D" id="3.60.15.10">
    <property type="entry name" value="Ribonuclease Z/Hydroxyacylglutathione hydrolase-like"/>
    <property type="match status" value="1"/>
</dbReference>
<dbReference type="SUPFAM" id="SSF56281">
    <property type="entry name" value="Metallo-hydrolase/oxidoreductase"/>
    <property type="match status" value="1"/>
</dbReference>
<dbReference type="EMBL" id="LJNI01000066">
    <property type="protein sequence ID" value="KPJ72609.1"/>
    <property type="molecule type" value="Genomic_DNA"/>
</dbReference>
<dbReference type="GO" id="GO:0046872">
    <property type="term" value="F:metal ion binding"/>
    <property type="evidence" value="ECO:0007669"/>
    <property type="project" value="UniProtKB-KW"/>
</dbReference>
<keyword evidence="2" id="KW-0479">Metal-binding</keyword>
<keyword evidence="4" id="KW-0862">Zinc</keyword>
<evidence type="ECO:0000256" key="4">
    <source>
        <dbReference type="ARBA" id="ARBA00022833"/>
    </source>
</evidence>
<reference evidence="6 7" key="1">
    <citation type="journal article" date="2015" name="Microbiome">
        <title>Genomic resolution of linkages in carbon, nitrogen, and sulfur cycling among widespread estuary sediment bacteria.</title>
        <authorList>
            <person name="Baker B.J."/>
            <person name="Lazar C.S."/>
            <person name="Teske A.P."/>
            <person name="Dick G.J."/>
        </authorList>
    </citation>
    <scope>NUCLEOTIDE SEQUENCE [LARGE SCALE GENOMIC DNA]</scope>
    <source>
        <strain evidence="6">DG_78</strain>
    </source>
</reference>
<evidence type="ECO:0000259" key="5">
    <source>
        <dbReference type="SMART" id="SM00849"/>
    </source>
</evidence>